<dbReference type="Proteomes" id="UP000468388">
    <property type="component" value="Unassembled WGS sequence"/>
</dbReference>
<protein>
    <submittedName>
        <fullName evidence="1">Uncharacterized protein</fullName>
    </submittedName>
</protein>
<gene>
    <name evidence="1" type="ORF">GO495_00160</name>
</gene>
<dbReference type="RefSeq" id="WP_089780196.1">
    <property type="nucleotide sequence ID" value="NZ_BAAAZB010000005.1"/>
</dbReference>
<evidence type="ECO:0000313" key="1">
    <source>
        <dbReference type="EMBL" id="MVT38979.1"/>
    </source>
</evidence>
<reference evidence="1 2" key="1">
    <citation type="submission" date="2019-12" db="EMBL/GenBank/DDBJ databases">
        <title>The draft genomic sequence of strain Chitinophaga oryziterrae JCM 16595.</title>
        <authorList>
            <person name="Zhang X."/>
        </authorList>
    </citation>
    <scope>NUCLEOTIDE SEQUENCE [LARGE SCALE GENOMIC DNA]</scope>
    <source>
        <strain evidence="1 2">JCM 16595</strain>
    </source>
</reference>
<organism evidence="1 2">
    <name type="scientific">Chitinophaga oryziterrae</name>
    <dbReference type="NCBI Taxonomy" id="1031224"/>
    <lineage>
        <taxon>Bacteria</taxon>
        <taxon>Pseudomonadati</taxon>
        <taxon>Bacteroidota</taxon>
        <taxon>Chitinophagia</taxon>
        <taxon>Chitinophagales</taxon>
        <taxon>Chitinophagaceae</taxon>
        <taxon>Chitinophaga</taxon>
    </lineage>
</organism>
<sequence>MDWDELLNPLSPYYQDAMCEQQRLVNLQDGLITATKRLISSIYPQIYHLESAGYTELDTTIIAECVKLSCKLNEIIAKYYVEE</sequence>
<dbReference type="OrthoDB" id="673831at2"/>
<accession>A0A6N8J452</accession>
<proteinExistence type="predicted"/>
<dbReference type="EMBL" id="WRXO01000001">
    <property type="protein sequence ID" value="MVT38979.1"/>
    <property type="molecule type" value="Genomic_DNA"/>
</dbReference>
<name>A0A6N8J452_9BACT</name>
<dbReference type="AlphaFoldDB" id="A0A6N8J452"/>
<comment type="caution">
    <text evidence="1">The sequence shown here is derived from an EMBL/GenBank/DDBJ whole genome shotgun (WGS) entry which is preliminary data.</text>
</comment>
<keyword evidence="2" id="KW-1185">Reference proteome</keyword>
<evidence type="ECO:0000313" key="2">
    <source>
        <dbReference type="Proteomes" id="UP000468388"/>
    </source>
</evidence>